<dbReference type="GO" id="GO:0003676">
    <property type="term" value="F:nucleic acid binding"/>
    <property type="evidence" value="ECO:0007669"/>
    <property type="project" value="InterPro"/>
</dbReference>
<evidence type="ECO:0000259" key="1">
    <source>
        <dbReference type="Pfam" id="PF13456"/>
    </source>
</evidence>
<dbReference type="AlphaFoldDB" id="A0A7J9GDH3"/>
<protein>
    <recommendedName>
        <fullName evidence="1">RNase H type-1 domain-containing protein</fullName>
    </recommendedName>
</protein>
<gene>
    <name evidence="2" type="ORF">Gohar_006389</name>
</gene>
<dbReference type="GO" id="GO:0004523">
    <property type="term" value="F:RNA-DNA hybrid ribonuclease activity"/>
    <property type="evidence" value="ECO:0007669"/>
    <property type="project" value="InterPro"/>
</dbReference>
<dbReference type="Pfam" id="PF13456">
    <property type="entry name" value="RVT_3"/>
    <property type="match status" value="1"/>
</dbReference>
<comment type="caution">
    <text evidence="2">The sequence shown here is derived from an EMBL/GenBank/DDBJ whole genome shotgun (WGS) entry which is preliminary data.</text>
</comment>
<proteinExistence type="predicted"/>
<evidence type="ECO:0000313" key="2">
    <source>
        <dbReference type="EMBL" id="MBA0795531.1"/>
    </source>
</evidence>
<sequence>MGSGFKGYNLVRSVVIAEATTVLHGLQFALDLGLTKVILESDSKLGNVAAHAMVVEGLRKHDDSFWVEFVPMKVLEMADSDRRFSRPP</sequence>
<accession>A0A7J9GDH3</accession>
<dbReference type="OrthoDB" id="984565at2759"/>
<reference evidence="2 3" key="1">
    <citation type="journal article" date="2019" name="Genome Biol. Evol.">
        <title>Insights into the evolution of the New World diploid cottons (Gossypium, subgenus Houzingenia) based on genome sequencing.</title>
        <authorList>
            <person name="Grover C.E."/>
            <person name="Arick M.A. 2nd"/>
            <person name="Thrash A."/>
            <person name="Conover J.L."/>
            <person name="Sanders W.S."/>
            <person name="Peterson D.G."/>
            <person name="Frelichowski J.E."/>
            <person name="Scheffler J.A."/>
            <person name="Scheffler B.E."/>
            <person name="Wendel J.F."/>
        </authorList>
    </citation>
    <scope>NUCLEOTIDE SEQUENCE [LARGE SCALE GENOMIC DNA]</scope>
    <source>
        <strain evidence="2">0</strain>
        <tissue evidence="2">Leaf</tissue>
    </source>
</reference>
<feature type="domain" description="RNase H type-1" evidence="1">
    <location>
        <begin position="12"/>
        <end position="44"/>
    </location>
</feature>
<keyword evidence="3" id="KW-1185">Reference proteome</keyword>
<evidence type="ECO:0000313" key="3">
    <source>
        <dbReference type="Proteomes" id="UP000593560"/>
    </source>
</evidence>
<dbReference type="Proteomes" id="UP000593560">
    <property type="component" value="Unassembled WGS sequence"/>
</dbReference>
<name>A0A7J9GDH3_9ROSI</name>
<organism evidence="2 3">
    <name type="scientific">Gossypium harknessii</name>
    <dbReference type="NCBI Taxonomy" id="34285"/>
    <lineage>
        <taxon>Eukaryota</taxon>
        <taxon>Viridiplantae</taxon>
        <taxon>Streptophyta</taxon>
        <taxon>Embryophyta</taxon>
        <taxon>Tracheophyta</taxon>
        <taxon>Spermatophyta</taxon>
        <taxon>Magnoliopsida</taxon>
        <taxon>eudicotyledons</taxon>
        <taxon>Gunneridae</taxon>
        <taxon>Pentapetalae</taxon>
        <taxon>rosids</taxon>
        <taxon>malvids</taxon>
        <taxon>Malvales</taxon>
        <taxon>Malvaceae</taxon>
        <taxon>Malvoideae</taxon>
        <taxon>Gossypium</taxon>
    </lineage>
</organism>
<dbReference type="InterPro" id="IPR002156">
    <property type="entry name" value="RNaseH_domain"/>
</dbReference>
<dbReference type="EMBL" id="JABFAD010000004">
    <property type="protein sequence ID" value="MBA0795531.1"/>
    <property type="molecule type" value="Genomic_DNA"/>
</dbReference>